<feature type="transmembrane region" description="Helical" evidence="13">
    <location>
        <begin position="216"/>
        <end position="236"/>
    </location>
</feature>
<feature type="transmembrane region" description="Helical" evidence="13">
    <location>
        <begin position="558"/>
        <end position="578"/>
    </location>
</feature>
<dbReference type="PROSITE" id="PS50088">
    <property type="entry name" value="ANK_REPEAT"/>
    <property type="match status" value="3"/>
</dbReference>
<keyword evidence="4" id="KW-0677">Repeat</keyword>
<evidence type="ECO:0000313" key="16">
    <source>
        <dbReference type="Proteomes" id="UP001378960"/>
    </source>
</evidence>
<keyword evidence="13" id="KW-0808">Transferase</keyword>
<dbReference type="SMART" id="SM00248">
    <property type="entry name" value="ANK"/>
    <property type="match status" value="4"/>
</dbReference>
<accession>A0AAV5R0G2</accession>
<keyword evidence="5 13" id="KW-1133">Transmembrane helix</keyword>
<keyword evidence="8" id="KW-0564">Palmitate</keyword>
<comment type="caution">
    <text evidence="15">The sequence shown here is derived from an EMBL/GenBank/DDBJ whole genome shotgun (WGS) entry which is preliminary data.</text>
</comment>
<dbReference type="SUPFAM" id="SSF48403">
    <property type="entry name" value="Ankyrin repeat"/>
    <property type="match status" value="1"/>
</dbReference>
<dbReference type="InterPro" id="IPR036770">
    <property type="entry name" value="Ankyrin_rpt-contain_sf"/>
</dbReference>
<keyword evidence="7 13" id="KW-0472">Membrane</keyword>
<evidence type="ECO:0000256" key="7">
    <source>
        <dbReference type="ARBA" id="ARBA00023136"/>
    </source>
</evidence>
<evidence type="ECO:0000256" key="2">
    <source>
        <dbReference type="ARBA" id="ARBA00010104"/>
    </source>
</evidence>
<sequence>MDVSIGDTSDSMVQENENILLNIDKNTQHQVSSNQHDSDNEMDKHIENNIITSLPLSSSTSDDLSIASMVAIHQENEDHNNNDDDNNNDKELDNQQDDIERQIIHAAQRGDVEFLKHYLSKDNDNNNNNNNNNALYSPKLTDSDGITLVHWAALNNKLTTVKYLVSIGADPDVKAGDMNATPLLWAVRYGLVYIADYLIRDAKVNVNAIDKNGINILLASVFSSNVMMVIYSIWAINQYNNDGELKNIGLDGINFTDPMGRTALHWAAYQGDFLSVDVLLNAQAEVNLIDADGFTPLHWALCNGSKAVITSLLEFQSNIDLKTNDGKSCWDIAKDMNCSTMWNNALKENGRDPITGIKKVTHLTVEWANFLIFVLPYITLPEIIYVLTLNIQIILKILAILLIIITQQILLKQILIPSLKKGKVNLMRTSFFAGVFSSTAYWCIITWIFKILPKTIGKSNIFNFLFLLSATGTIYYFIKSSNMDPGCIPKETNIENIQSTIINLLNERKFDSNNYCIYSNIRKPLRSKFSKEKKLNIARFDHYCPWVNNNIGVRNHKLFFAFVVFLEFAVISWLNLALNYFEYVPLNGNNITVCHFLPHGLCSASNSSKFMFYFFFWVSLQLFWLTILLLVQSIQISKGFTTYEFSHKYKHSHQGQEDVFASVPTDDPLNILLKTSGVGNRSETEIEDNFETMNDDDNDEDDIDEIKTNLFLSFFDNVSQTLKKSKFIAFPIIFITKLSTSKLCRMVGFDQMVLITNDLMHRKKIDIVKEDYNYGWKNNWKDFLFLIKAGDNCSFRTLMATPVGGENNLNGYLVDYYTLYHKPETV</sequence>
<evidence type="ECO:0000256" key="4">
    <source>
        <dbReference type="ARBA" id="ARBA00022737"/>
    </source>
</evidence>
<evidence type="ECO:0000256" key="3">
    <source>
        <dbReference type="ARBA" id="ARBA00022692"/>
    </source>
</evidence>
<evidence type="ECO:0000256" key="5">
    <source>
        <dbReference type="ARBA" id="ARBA00022989"/>
    </source>
</evidence>
<comment type="domain">
    <text evidence="13">The DHHC domain is required for palmitoyltransferase activity.</text>
</comment>
<dbReference type="Proteomes" id="UP001378960">
    <property type="component" value="Unassembled WGS sequence"/>
</dbReference>
<dbReference type="GO" id="GO:0019706">
    <property type="term" value="F:protein-cysteine S-palmitoyltransferase activity"/>
    <property type="evidence" value="ECO:0007669"/>
    <property type="project" value="UniProtKB-EC"/>
</dbReference>
<dbReference type="EMBL" id="BTGB01000001">
    <property type="protein sequence ID" value="GMM44119.1"/>
    <property type="molecule type" value="Genomic_DNA"/>
</dbReference>
<proteinExistence type="inferred from homology"/>
<evidence type="ECO:0000256" key="12">
    <source>
        <dbReference type="PROSITE-ProRule" id="PRU00023"/>
    </source>
</evidence>
<keyword evidence="3 13" id="KW-0812">Transmembrane</keyword>
<comment type="similarity">
    <text evidence="2">Belongs to the DHHC palmitoyltransferase family. AKR/ZDHHC17 subfamily.</text>
</comment>
<dbReference type="PANTHER" id="PTHR24161">
    <property type="entry name" value="ANK_REP_REGION DOMAIN-CONTAINING PROTEIN-RELATED"/>
    <property type="match status" value="1"/>
</dbReference>
<comment type="subcellular location">
    <subcellularLocation>
        <location evidence="1">Membrane</location>
        <topology evidence="1">Multi-pass membrane protein</topology>
    </subcellularLocation>
</comment>
<feature type="repeat" description="ANK" evidence="12">
    <location>
        <begin position="259"/>
        <end position="291"/>
    </location>
</feature>
<dbReference type="Gene3D" id="1.25.40.20">
    <property type="entry name" value="Ankyrin repeat-containing domain"/>
    <property type="match status" value="2"/>
</dbReference>
<feature type="repeat" description="ANK" evidence="12">
    <location>
        <begin position="144"/>
        <end position="176"/>
    </location>
</feature>
<dbReference type="AlphaFoldDB" id="A0AAV5R0G2"/>
<dbReference type="EC" id="2.3.1.225" evidence="13"/>
<keyword evidence="9" id="KW-0449">Lipoprotein</keyword>
<feature type="domain" description="Palmitoyltransferase DHHC" evidence="14">
    <location>
        <begin position="510"/>
        <end position="647"/>
    </location>
</feature>
<dbReference type="InterPro" id="IPR001594">
    <property type="entry name" value="Palmitoyltrfase_DHHC"/>
</dbReference>
<dbReference type="GO" id="GO:0016020">
    <property type="term" value="C:membrane"/>
    <property type="evidence" value="ECO:0007669"/>
    <property type="project" value="UniProtKB-SubCell"/>
</dbReference>
<keyword evidence="6 12" id="KW-0040">ANK repeat</keyword>
<dbReference type="Pfam" id="PF01529">
    <property type="entry name" value="DHHC"/>
    <property type="match status" value="1"/>
</dbReference>
<feature type="repeat" description="ANK" evidence="12">
    <location>
        <begin position="292"/>
        <end position="324"/>
    </location>
</feature>
<dbReference type="Pfam" id="PF12796">
    <property type="entry name" value="Ank_2"/>
    <property type="match status" value="2"/>
</dbReference>
<evidence type="ECO:0000256" key="10">
    <source>
        <dbReference type="ARBA" id="ARBA00023315"/>
    </source>
</evidence>
<keyword evidence="10 13" id="KW-0012">Acyltransferase</keyword>
<evidence type="ECO:0000256" key="1">
    <source>
        <dbReference type="ARBA" id="ARBA00004141"/>
    </source>
</evidence>
<feature type="transmembrane region" description="Helical" evidence="13">
    <location>
        <begin position="393"/>
        <end position="411"/>
    </location>
</feature>
<evidence type="ECO:0000256" key="11">
    <source>
        <dbReference type="ARBA" id="ARBA00048048"/>
    </source>
</evidence>
<dbReference type="PROSITE" id="PS50216">
    <property type="entry name" value="DHHC"/>
    <property type="match status" value="1"/>
</dbReference>
<name>A0AAV5R0G2_PICKL</name>
<gene>
    <name evidence="15" type="ORF">DAPK24_006940</name>
</gene>
<dbReference type="PROSITE" id="PS50297">
    <property type="entry name" value="ANK_REP_REGION"/>
    <property type="match status" value="3"/>
</dbReference>
<evidence type="ECO:0000256" key="6">
    <source>
        <dbReference type="ARBA" id="ARBA00023043"/>
    </source>
</evidence>
<evidence type="ECO:0000256" key="9">
    <source>
        <dbReference type="ARBA" id="ARBA00023288"/>
    </source>
</evidence>
<feature type="transmembrane region" description="Helical" evidence="13">
    <location>
        <begin position="431"/>
        <end position="449"/>
    </location>
</feature>
<evidence type="ECO:0000256" key="8">
    <source>
        <dbReference type="ARBA" id="ARBA00023139"/>
    </source>
</evidence>
<dbReference type="InterPro" id="IPR002110">
    <property type="entry name" value="Ankyrin_rpt"/>
</dbReference>
<protein>
    <recommendedName>
        <fullName evidence="13">Palmitoyltransferase</fullName>
        <ecNumber evidence="13">2.3.1.225</ecNumber>
    </recommendedName>
</protein>
<comment type="catalytic activity">
    <reaction evidence="11 13">
        <text>L-cysteinyl-[protein] + hexadecanoyl-CoA = S-hexadecanoyl-L-cysteinyl-[protein] + CoA</text>
        <dbReference type="Rhea" id="RHEA:36683"/>
        <dbReference type="Rhea" id="RHEA-COMP:10131"/>
        <dbReference type="Rhea" id="RHEA-COMP:11032"/>
        <dbReference type="ChEBI" id="CHEBI:29950"/>
        <dbReference type="ChEBI" id="CHEBI:57287"/>
        <dbReference type="ChEBI" id="CHEBI:57379"/>
        <dbReference type="ChEBI" id="CHEBI:74151"/>
        <dbReference type="EC" id="2.3.1.225"/>
    </reaction>
</comment>
<dbReference type="PANTHER" id="PTHR24161:SF85">
    <property type="entry name" value="PALMITOYLTRANSFERASE HIP14"/>
    <property type="match status" value="1"/>
</dbReference>
<organism evidence="15 16">
    <name type="scientific">Pichia kluyveri</name>
    <name type="common">Yeast</name>
    <dbReference type="NCBI Taxonomy" id="36015"/>
    <lineage>
        <taxon>Eukaryota</taxon>
        <taxon>Fungi</taxon>
        <taxon>Dikarya</taxon>
        <taxon>Ascomycota</taxon>
        <taxon>Saccharomycotina</taxon>
        <taxon>Pichiomycetes</taxon>
        <taxon>Pichiales</taxon>
        <taxon>Pichiaceae</taxon>
        <taxon>Pichia</taxon>
    </lineage>
</organism>
<evidence type="ECO:0000259" key="14">
    <source>
        <dbReference type="Pfam" id="PF01529"/>
    </source>
</evidence>
<reference evidence="15 16" key="1">
    <citation type="journal article" date="2023" name="Elife">
        <title>Identification of key yeast species and microbe-microbe interactions impacting larval growth of Drosophila in the wild.</title>
        <authorList>
            <person name="Mure A."/>
            <person name="Sugiura Y."/>
            <person name="Maeda R."/>
            <person name="Honda K."/>
            <person name="Sakurai N."/>
            <person name="Takahashi Y."/>
            <person name="Watada M."/>
            <person name="Katoh T."/>
            <person name="Gotoh A."/>
            <person name="Gotoh Y."/>
            <person name="Taniguchi I."/>
            <person name="Nakamura K."/>
            <person name="Hayashi T."/>
            <person name="Katayama T."/>
            <person name="Uemura T."/>
            <person name="Hattori Y."/>
        </authorList>
    </citation>
    <scope>NUCLEOTIDE SEQUENCE [LARGE SCALE GENOMIC DNA]</scope>
    <source>
        <strain evidence="15 16">PK-24</strain>
    </source>
</reference>
<feature type="transmembrane region" description="Helical" evidence="13">
    <location>
        <begin position="610"/>
        <end position="631"/>
    </location>
</feature>
<evidence type="ECO:0000256" key="13">
    <source>
        <dbReference type="RuleBase" id="RU079119"/>
    </source>
</evidence>
<evidence type="ECO:0000313" key="15">
    <source>
        <dbReference type="EMBL" id="GMM44119.1"/>
    </source>
</evidence>
<feature type="transmembrane region" description="Helical" evidence="13">
    <location>
        <begin position="461"/>
        <end position="478"/>
    </location>
</feature>
<keyword evidence="16" id="KW-1185">Reference proteome</keyword>